<gene>
    <name evidence="5" type="ORF">UFOPK2754_02273</name>
    <name evidence="6" type="ORF">UFOPK3139_00808</name>
    <name evidence="7" type="ORF">UFOPK3543_02068</name>
    <name evidence="8" type="ORF">UFOPK3967_00544</name>
</gene>
<dbReference type="EMBL" id="CAFBOS010000021">
    <property type="protein sequence ID" value="CAB4984005.1"/>
    <property type="molecule type" value="Genomic_DNA"/>
</dbReference>
<dbReference type="Pfam" id="PF00384">
    <property type="entry name" value="Molybdopterin"/>
    <property type="match status" value="1"/>
</dbReference>
<dbReference type="SUPFAM" id="SSF53706">
    <property type="entry name" value="Formate dehydrogenase/DMSO reductase, domains 1-3"/>
    <property type="match status" value="1"/>
</dbReference>
<dbReference type="PANTHER" id="PTHR43105:SF10">
    <property type="entry name" value="NADH-QUINONE OXIDOREDUCTASE SUBUNIT G"/>
    <property type="match status" value="1"/>
</dbReference>
<feature type="domain" description="Molybdopterin oxidoreductase" evidence="4">
    <location>
        <begin position="11"/>
        <end position="85"/>
    </location>
</feature>
<evidence type="ECO:0000313" key="7">
    <source>
        <dbReference type="EMBL" id="CAB4920753.1"/>
    </source>
</evidence>
<keyword evidence="1" id="KW-0479">Metal-binding</keyword>
<dbReference type="GO" id="GO:0016020">
    <property type="term" value="C:membrane"/>
    <property type="evidence" value="ECO:0007669"/>
    <property type="project" value="TreeGrafter"/>
</dbReference>
<keyword evidence="3" id="KW-0411">Iron-sulfur</keyword>
<evidence type="ECO:0000313" key="5">
    <source>
        <dbReference type="EMBL" id="CAB4758852.1"/>
    </source>
</evidence>
<dbReference type="GO" id="GO:0046872">
    <property type="term" value="F:metal ion binding"/>
    <property type="evidence" value="ECO:0007669"/>
    <property type="project" value="UniProtKB-KW"/>
</dbReference>
<dbReference type="PANTHER" id="PTHR43105">
    <property type="entry name" value="RESPIRATORY NITRATE REDUCTASE"/>
    <property type="match status" value="1"/>
</dbReference>
<dbReference type="EMBL" id="CAFABA010000023">
    <property type="protein sequence ID" value="CAB4822710.1"/>
    <property type="molecule type" value="Genomic_DNA"/>
</dbReference>
<evidence type="ECO:0000259" key="4">
    <source>
        <dbReference type="Pfam" id="PF00384"/>
    </source>
</evidence>
<organism evidence="5">
    <name type="scientific">freshwater metagenome</name>
    <dbReference type="NCBI Taxonomy" id="449393"/>
    <lineage>
        <taxon>unclassified sequences</taxon>
        <taxon>metagenomes</taxon>
        <taxon>ecological metagenomes</taxon>
    </lineage>
</organism>
<dbReference type="InterPro" id="IPR050123">
    <property type="entry name" value="Prok_molybdopt-oxidoreductase"/>
</dbReference>
<name>A0A6J6UGE0_9ZZZZ</name>
<evidence type="ECO:0000256" key="1">
    <source>
        <dbReference type="ARBA" id="ARBA00022723"/>
    </source>
</evidence>
<evidence type="ECO:0000313" key="8">
    <source>
        <dbReference type="EMBL" id="CAB4984005.1"/>
    </source>
</evidence>
<dbReference type="AlphaFoldDB" id="A0A6J6UGE0"/>
<accession>A0A6J6UGE0</accession>
<dbReference type="InterPro" id="IPR006656">
    <property type="entry name" value="Mopterin_OxRdtase"/>
</dbReference>
<dbReference type="Gene3D" id="3.40.50.740">
    <property type="match status" value="1"/>
</dbReference>
<dbReference type="GO" id="GO:0022904">
    <property type="term" value="P:respiratory electron transport chain"/>
    <property type="evidence" value="ECO:0007669"/>
    <property type="project" value="TreeGrafter"/>
</dbReference>
<dbReference type="EMBL" id="CAFBMH010000089">
    <property type="protein sequence ID" value="CAB4920753.1"/>
    <property type="molecule type" value="Genomic_DNA"/>
</dbReference>
<evidence type="ECO:0000256" key="3">
    <source>
        <dbReference type="ARBA" id="ARBA00023014"/>
    </source>
</evidence>
<keyword evidence="2" id="KW-0408">Iron</keyword>
<reference evidence="5" key="1">
    <citation type="submission" date="2020-05" db="EMBL/GenBank/DDBJ databases">
        <authorList>
            <person name="Chiriac C."/>
            <person name="Salcher M."/>
            <person name="Ghai R."/>
            <person name="Kavagutti S V."/>
        </authorList>
    </citation>
    <scope>NUCLEOTIDE SEQUENCE</scope>
</reference>
<evidence type="ECO:0000256" key="2">
    <source>
        <dbReference type="ARBA" id="ARBA00023004"/>
    </source>
</evidence>
<dbReference type="EMBL" id="CAEZYR010000097">
    <property type="protein sequence ID" value="CAB4758852.1"/>
    <property type="molecule type" value="Genomic_DNA"/>
</dbReference>
<proteinExistence type="predicted"/>
<dbReference type="GO" id="GO:0051536">
    <property type="term" value="F:iron-sulfur cluster binding"/>
    <property type="evidence" value="ECO:0007669"/>
    <property type="project" value="UniProtKB-KW"/>
</dbReference>
<evidence type="ECO:0000313" key="6">
    <source>
        <dbReference type="EMBL" id="CAB4822710.1"/>
    </source>
</evidence>
<dbReference type="GO" id="GO:0003954">
    <property type="term" value="F:NADH dehydrogenase activity"/>
    <property type="evidence" value="ECO:0007669"/>
    <property type="project" value="TreeGrafter"/>
</dbReference>
<sequence length="86" mass="9430">MSQKRRNDVPRLTTPLVRENGVLREASWAEALDRAAAGIRTTLAKTGPDSVGFFSCSKATNEVNFIAQKFMRVAVGTNNIDSCNRT</sequence>
<protein>
    <submittedName>
        <fullName evidence="5">Unannotated protein</fullName>
    </submittedName>
</protein>